<proteinExistence type="predicted"/>
<protein>
    <submittedName>
        <fullName evidence="1">Uncharacterized protein</fullName>
    </submittedName>
</protein>
<evidence type="ECO:0000313" key="1">
    <source>
        <dbReference type="EMBL" id="KAI2383510.1"/>
    </source>
</evidence>
<organism evidence="1">
    <name type="scientific">Ophidiomyces ophidiicola</name>
    <dbReference type="NCBI Taxonomy" id="1387563"/>
    <lineage>
        <taxon>Eukaryota</taxon>
        <taxon>Fungi</taxon>
        <taxon>Dikarya</taxon>
        <taxon>Ascomycota</taxon>
        <taxon>Pezizomycotina</taxon>
        <taxon>Eurotiomycetes</taxon>
        <taxon>Eurotiomycetidae</taxon>
        <taxon>Onygenales</taxon>
        <taxon>Onygenaceae</taxon>
        <taxon>Ophidiomyces</taxon>
    </lineage>
</organism>
<comment type="caution">
    <text evidence="1">The sequence shown here is derived from an EMBL/GenBank/DDBJ whole genome shotgun (WGS) entry which is preliminary data.</text>
</comment>
<accession>A0ACB8UR75</accession>
<sequence length="366" mass="37742">MAAIGISPRPTDPPGLPAGLPRELMPRQKKTTLPLPPPGYYCGLVEGDPENLLTCVNARANCVHQGTAIGCCVSKNIQDCTNVPSTCVNSADACDAACKANTRVLKCTVTTEPYCGIYSFAGGSTLFGCRAFATVTSSVQKLDDYYSSVYGASWTTALAASTSSIIDIPTRSSGGVSTSSSQTSSTTASGSSSPSPDDNKTLSSGAIAGVVVGACAVVGIIVAFVIWFSCVRKKDKEATGPPIAPSDGPPPNQEQYTGQPPNPQLGYYAPVPQEQKPVDTAQPPSYGYEKPPPPPNMAEMPGSGPQPPLPNSLQSGQAADYYNQRASMGPPSPLSPGTVSPGSPTAMHSTHAGPVPEQIYEMGPGR</sequence>
<gene>
    <name evidence="1" type="ORF">LOY88_005223</name>
</gene>
<reference evidence="1" key="1">
    <citation type="journal article" date="2022" name="bioRxiv">
        <title>Population genetic analysis of Ophidiomyces ophidiicola, the causative agent of snake fungal disease, indicates recent introductions to the USA.</title>
        <authorList>
            <person name="Ladner J.T."/>
            <person name="Palmer J.M."/>
            <person name="Ettinger C.L."/>
            <person name="Stajich J.E."/>
            <person name="Farrell T.M."/>
            <person name="Glorioso B.M."/>
            <person name="Lawson B."/>
            <person name="Price S.J."/>
            <person name="Stengle A.G."/>
            <person name="Grear D.A."/>
            <person name="Lorch J.M."/>
        </authorList>
    </citation>
    <scope>NUCLEOTIDE SEQUENCE</scope>
    <source>
        <strain evidence="1">NWHC 24266-5</strain>
    </source>
</reference>
<name>A0ACB8UR75_9EURO</name>
<dbReference type="EMBL" id="JALBCA010000089">
    <property type="protein sequence ID" value="KAI2383510.1"/>
    <property type="molecule type" value="Genomic_DNA"/>
</dbReference>